<protein>
    <submittedName>
        <fullName evidence="10">PID domain-containing protein</fullName>
    </submittedName>
</protein>
<reference evidence="8 9" key="2">
    <citation type="submission" date="2018-11" db="EMBL/GenBank/DDBJ databases">
        <authorList>
            <consortium name="Pathogen Informatics"/>
        </authorList>
    </citation>
    <scope>NUCLEOTIDE SEQUENCE [LARGE SCALE GENOMIC DNA]</scope>
</reference>
<dbReference type="InterPro" id="IPR011993">
    <property type="entry name" value="PH-like_dom_sf"/>
</dbReference>
<dbReference type="SUPFAM" id="SSF50729">
    <property type="entry name" value="PH domain-like"/>
    <property type="match status" value="1"/>
</dbReference>
<dbReference type="FunFam" id="2.30.29.30:FF:000262">
    <property type="entry name" value="Disabled, isoform F"/>
    <property type="match status" value="1"/>
</dbReference>
<reference evidence="10" key="1">
    <citation type="submission" date="2017-02" db="UniProtKB">
        <authorList>
            <consortium name="WormBaseParasite"/>
        </authorList>
    </citation>
    <scope>IDENTIFICATION</scope>
</reference>
<dbReference type="InterPro" id="IPR048561">
    <property type="entry name" value="Dab_PTB"/>
</dbReference>
<dbReference type="Proteomes" id="UP000280834">
    <property type="component" value="Unassembled WGS sequence"/>
</dbReference>
<feature type="compositionally biased region" description="Pro residues" evidence="6">
    <location>
        <begin position="257"/>
        <end position="268"/>
    </location>
</feature>
<keyword evidence="3" id="KW-0963">Cytoplasm</keyword>
<keyword evidence="9" id="KW-1185">Reference proteome</keyword>
<name>A0A0R3Q952_9BILA</name>
<feature type="region of interest" description="Disordered" evidence="6">
    <location>
        <begin position="248"/>
        <end position="268"/>
    </location>
</feature>
<evidence type="ECO:0000256" key="3">
    <source>
        <dbReference type="ARBA" id="ARBA00022490"/>
    </source>
</evidence>
<dbReference type="CDD" id="cd01215">
    <property type="entry name" value="PTB_Dab"/>
    <property type="match status" value="1"/>
</dbReference>
<dbReference type="AlphaFoldDB" id="A0A0R3Q952"/>
<dbReference type="EMBL" id="UZAG01001736">
    <property type="protein sequence ID" value="VDO11974.1"/>
    <property type="molecule type" value="Genomic_DNA"/>
</dbReference>
<evidence type="ECO:0000313" key="9">
    <source>
        <dbReference type="Proteomes" id="UP000280834"/>
    </source>
</evidence>
<proteinExistence type="predicted"/>
<evidence type="ECO:0000313" key="10">
    <source>
        <dbReference type="WBParaSite" id="BTMF_0000286001-mRNA-1"/>
    </source>
</evidence>
<evidence type="ECO:0000256" key="5">
    <source>
        <dbReference type="ARBA" id="ARBA00022782"/>
    </source>
</evidence>
<dbReference type="PROSITE" id="PS01179">
    <property type="entry name" value="PID"/>
    <property type="match status" value="1"/>
</dbReference>
<sequence length="268" mass="29744">MICSLLTCFQCPKNFPALSSNDPFRFQGNGIDFKGKLIGVRDVDEARGDAMCAEAMRLAKAAVKSAGHHKQRIILNISIEGLKVKDEKTQTVLHNFPVSRISFIARDTTDARAFGFIYSCSDNKYKFYGIKTTQTADRAVLSIRDMFQIVFEMKKAHLAEVKQKQEEQQKRISKVAYNGGDESVEESKTIDGVKIDNGVAVADLLDLESELHNIEQGYNQLQNIPTFAEDSWPTNDVFTDLQPSTPFFSPSTGTVAPLPPPPVSSFAL</sequence>
<dbReference type="WBParaSite" id="BTMF_0000286001-mRNA-1">
    <property type="protein sequence ID" value="BTMF_0000286001-mRNA-1"/>
    <property type="gene ID" value="BTMF_0000286001"/>
</dbReference>
<evidence type="ECO:0000256" key="1">
    <source>
        <dbReference type="ARBA" id="ARBA00004496"/>
    </source>
</evidence>
<dbReference type="Gene3D" id="2.30.29.30">
    <property type="entry name" value="Pleckstrin-homology domain (PH domain)/Phosphotyrosine-binding domain (PTB)"/>
    <property type="match status" value="1"/>
</dbReference>
<evidence type="ECO:0000313" key="8">
    <source>
        <dbReference type="EMBL" id="VDO11974.1"/>
    </source>
</evidence>
<dbReference type="GO" id="GO:0030154">
    <property type="term" value="P:cell differentiation"/>
    <property type="evidence" value="ECO:0007669"/>
    <property type="project" value="UniProtKB-KW"/>
</dbReference>
<dbReference type="InterPro" id="IPR006020">
    <property type="entry name" value="PTB/PI_dom"/>
</dbReference>
<keyword evidence="5" id="KW-0221">Differentiation</keyword>
<evidence type="ECO:0000256" key="6">
    <source>
        <dbReference type="SAM" id="MobiDB-lite"/>
    </source>
</evidence>
<dbReference type="PANTHER" id="PTHR47695">
    <property type="entry name" value="PID DOMAIN-CONTAINING PROTEIN"/>
    <property type="match status" value="1"/>
</dbReference>
<evidence type="ECO:0000256" key="2">
    <source>
        <dbReference type="ARBA" id="ARBA00022473"/>
    </source>
</evidence>
<dbReference type="Pfam" id="PF00640">
    <property type="entry name" value="PID"/>
    <property type="match status" value="1"/>
</dbReference>
<evidence type="ECO:0000259" key="7">
    <source>
        <dbReference type="PROSITE" id="PS01179"/>
    </source>
</evidence>
<evidence type="ECO:0000256" key="4">
    <source>
        <dbReference type="ARBA" id="ARBA00022553"/>
    </source>
</evidence>
<dbReference type="PANTHER" id="PTHR47695:SF3">
    <property type="entry name" value="PID DOMAIN-CONTAINING PROTEIN"/>
    <property type="match status" value="1"/>
</dbReference>
<keyword evidence="4" id="KW-0597">Phosphoprotein</keyword>
<accession>A0A0R3Q952</accession>
<dbReference type="STRING" id="42155.A0A0R3Q952"/>
<organism evidence="10">
    <name type="scientific">Brugia timori</name>
    <dbReference type="NCBI Taxonomy" id="42155"/>
    <lineage>
        <taxon>Eukaryota</taxon>
        <taxon>Metazoa</taxon>
        <taxon>Ecdysozoa</taxon>
        <taxon>Nematoda</taxon>
        <taxon>Chromadorea</taxon>
        <taxon>Rhabditida</taxon>
        <taxon>Spirurina</taxon>
        <taxon>Spiruromorpha</taxon>
        <taxon>Filarioidea</taxon>
        <taxon>Onchocercidae</taxon>
        <taxon>Brugia</taxon>
    </lineage>
</organism>
<keyword evidence="2" id="KW-0217">Developmental protein</keyword>
<gene>
    <name evidence="8" type="ORF">BTMF_LOCUS2186</name>
</gene>
<dbReference type="SMART" id="SM00462">
    <property type="entry name" value="PTB"/>
    <property type="match status" value="1"/>
</dbReference>
<dbReference type="GO" id="GO:0005737">
    <property type="term" value="C:cytoplasm"/>
    <property type="evidence" value="ECO:0007669"/>
    <property type="project" value="UniProtKB-SubCell"/>
</dbReference>
<feature type="domain" description="PID" evidence="7">
    <location>
        <begin position="28"/>
        <end position="154"/>
    </location>
</feature>
<comment type="subcellular location">
    <subcellularLocation>
        <location evidence="1">Cytoplasm</location>
    </subcellularLocation>
</comment>